<name>A0A3B0UP17_9ZZZZ</name>
<dbReference type="EMBL" id="UOEU01000106">
    <property type="protein sequence ID" value="VAW30880.1"/>
    <property type="molecule type" value="Genomic_DNA"/>
</dbReference>
<protein>
    <recommendedName>
        <fullName evidence="2">Uracil-DNA glycosylase-like domain-containing protein</fullName>
    </recommendedName>
</protein>
<reference evidence="1" key="1">
    <citation type="submission" date="2018-06" db="EMBL/GenBank/DDBJ databases">
        <authorList>
            <person name="Zhirakovskaya E."/>
        </authorList>
    </citation>
    <scope>NUCLEOTIDE SEQUENCE</scope>
</reference>
<sequence length="211" mass="24073">MTKTLRLVPDDADKKTFPIRGTLLIRVNADKNRFSLTIYPYQCPKISIDNFLSILARRCPRVFLRQDSFMNIKPLGSISKFVGQLATAVSTPTCTNPYEWKRPFSQERRHNLRLYLQWMAQQSPQHLLIGEAPGWRGCRLTGIPFVRKKLLRDGRFYNPSSKLFPQITLIAVGKKAATALAKWNFEHTAVRHPSHGGAKQFHAALTEQIVG</sequence>
<evidence type="ECO:0000313" key="1">
    <source>
        <dbReference type="EMBL" id="VAW30880.1"/>
    </source>
</evidence>
<organism evidence="1">
    <name type="scientific">hydrothermal vent metagenome</name>
    <dbReference type="NCBI Taxonomy" id="652676"/>
    <lineage>
        <taxon>unclassified sequences</taxon>
        <taxon>metagenomes</taxon>
        <taxon>ecological metagenomes</taxon>
    </lineage>
</organism>
<dbReference type="Gene3D" id="3.40.470.10">
    <property type="entry name" value="Uracil-DNA glycosylase-like domain"/>
    <property type="match status" value="1"/>
</dbReference>
<gene>
    <name evidence="1" type="ORF">MNBD_CHLOROFLEXI01-1668</name>
</gene>
<dbReference type="InterPro" id="IPR036895">
    <property type="entry name" value="Uracil-DNA_glycosylase-like_sf"/>
</dbReference>
<dbReference type="SUPFAM" id="SSF52141">
    <property type="entry name" value="Uracil-DNA glycosylase-like"/>
    <property type="match status" value="1"/>
</dbReference>
<accession>A0A3B0UP17</accession>
<proteinExistence type="predicted"/>
<evidence type="ECO:0008006" key="2">
    <source>
        <dbReference type="Google" id="ProtNLM"/>
    </source>
</evidence>
<dbReference type="AlphaFoldDB" id="A0A3B0UP17"/>